<protein>
    <submittedName>
        <fullName evidence="2">FGGY_N domain-containing protein</fullName>
    </submittedName>
</protein>
<dbReference type="AlphaFoldDB" id="A0A0M3IBK7"/>
<keyword evidence="1" id="KW-1185">Reference proteome</keyword>
<organism evidence="1 2">
    <name type="scientific">Ascaris lumbricoides</name>
    <name type="common">Giant roundworm</name>
    <dbReference type="NCBI Taxonomy" id="6252"/>
    <lineage>
        <taxon>Eukaryota</taxon>
        <taxon>Metazoa</taxon>
        <taxon>Ecdysozoa</taxon>
        <taxon>Nematoda</taxon>
        <taxon>Chromadorea</taxon>
        <taxon>Rhabditida</taxon>
        <taxon>Spirurina</taxon>
        <taxon>Ascaridomorpha</taxon>
        <taxon>Ascaridoidea</taxon>
        <taxon>Ascarididae</taxon>
        <taxon>Ascaris</taxon>
    </lineage>
</organism>
<dbReference type="WBParaSite" id="ALUE_0001511401-mRNA-1">
    <property type="protein sequence ID" value="ALUE_0001511401-mRNA-1"/>
    <property type="gene ID" value="ALUE_0001511401"/>
</dbReference>
<reference evidence="2" key="1">
    <citation type="submission" date="2017-02" db="UniProtKB">
        <authorList>
            <consortium name="WormBaseParasite"/>
        </authorList>
    </citation>
    <scope>IDENTIFICATION</scope>
</reference>
<accession>A0A0M3IBK7</accession>
<dbReference type="Proteomes" id="UP000036681">
    <property type="component" value="Unplaced"/>
</dbReference>
<name>A0A0M3IBK7_ASCLU</name>
<dbReference type="Gene3D" id="3.30.420.40">
    <property type="match status" value="1"/>
</dbReference>
<evidence type="ECO:0000313" key="2">
    <source>
        <dbReference type="WBParaSite" id="ALUE_0001511401-mRNA-1"/>
    </source>
</evidence>
<proteinExistence type="predicted"/>
<sequence length="115" mass="12900">MERSKCMMVAQTELKTLSLNVWTVYLADRCQLKAIVIDDQCHVVNSVAVNFASELPEFKTENGVHRHSDGRTVTSPVHMWLKAIDMCFTKLTKNVDVARIRAISGCGQVCSVLFL</sequence>
<evidence type="ECO:0000313" key="1">
    <source>
        <dbReference type="Proteomes" id="UP000036681"/>
    </source>
</evidence>